<proteinExistence type="predicted"/>
<name>A0A9P5UH11_9AGAR</name>
<comment type="caution">
    <text evidence="1">The sequence shown here is derived from an EMBL/GenBank/DDBJ whole genome shotgun (WGS) entry which is preliminary data.</text>
</comment>
<dbReference type="AlphaFoldDB" id="A0A9P5UH11"/>
<dbReference type="EMBL" id="JADNRY010000001">
    <property type="protein sequence ID" value="KAF9078303.1"/>
    <property type="molecule type" value="Genomic_DNA"/>
</dbReference>
<dbReference type="Proteomes" id="UP000772434">
    <property type="component" value="Unassembled WGS sequence"/>
</dbReference>
<accession>A0A9P5UH11</accession>
<reference evidence="1" key="1">
    <citation type="submission" date="2020-11" db="EMBL/GenBank/DDBJ databases">
        <authorList>
            <consortium name="DOE Joint Genome Institute"/>
            <person name="Ahrendt S."/>
            <person name="Riley R."/>
            <person name="Andreopoulos W."/>
            <person name="Labutti K."/>
            <person name="Pangilinan J."/>
            <person name="Ruiz-Duenas F.J."/>
            <person name="Barrasa J.M."/>
            <person name="Sanchez-Garcia M."/>
            <person name="Camarero S."/>
            <person name="Miyauchi S."/>
            <person name="Serrano A."/>
            <person name="Linde D."/>
            <person name="Babiker R."/>
            <person name="Drula E."/>
            <person name="Ayuso-Fernandez I."/>
            <person name="Pacheco R."/>
            <person name="Padilla G."/>
            <person name="Ferreira P."/>
            <person name="Barriuso J."/>
            <person name="Kellner H."/>
            <person name="Castanera R."/>
            <person name="Alfaro M."/>
            <person name="Ramirez L."/>
            <person name="Pisabarro A.G."/>
            <person name="Kuo A."/>
            <person name="Tritt A."/>
            <person name="Lipzen A."/>
            <person name="He G."/>
            <person name="Yan M."/>
            <person name="Ng V."/>
            <person name="Cullen D."/>
            <person name="Martin F."/>
            <person name="Rosso M.-N."/>
            <person name="Henrissat B."/>
            <person name="Hibbett D."/>
            <person name="Martinez A.T."/>
            <person name="Grigoriev I.V."/>
        </authorList>
    </citation>
    <scope>NUCLEOTIDE SEQUENCE</scope>
    <source>
        <strain evidence="1">AH 40177</strain>
    </source>
</reference>
<gene>
    <name evidence="1" type="ORF">BDP27DRAFT_1309372</name>
</gene>
<feature type="non-terminal residue" evidence="1">
    <location>
        <position position="1"/>
    </location>
</feature>
<sequence>MSKLLFCPLVPSTGCALHGFSAVVYGVDTTLGTGKRVIRLVYMVRGTCSVVGRRKVVKSGHVCSVLVWVYFCFFKYWTVDHCVTTPS</sequence>
<evidence type="ECO:0000313" key="2">
    <source>
        <dbReference type="Proteomes" id="UP000772434"/>
    </source>
</evidence>
<organism evidence="1 2">
    <name type="scientific">Rhodocollybia butyracea</name>
    <dbReference type="NCBI Taxonomy" id="206335"/>
    <lineage>
        <taxon>Eukaryota</taxon>
        <taxon>Fungi</taxon>
        <taxon>Dikarya</taxon>
        <taxon>Basidiomycota</taxon>
        <taxon>Agaricomycotina</taxon>
        <taxon>Agaricomycetes</taxon>
        <taxon>Agaricomycetidae</taxon>
        <taxon>Agaricales</taxon>
        <taxon>Marasmiineae</taxon>
        <taxon>Omphalotaceae</taxon>
        <taxon>Rhodocollybia</taxon>
    </lineage>
</organism>
<protein>
    <submittedName>
        <fullName evidence="1">Uncharacterized protein</fullName>
    </submittedName>
</protein>
<evidence type="ECO:0000313" key="1">
    <source>
        <dbReference type="EMBL" id="KAF9078303.1"/>
    </source>
</evidence>
<keyword evidence="2" id="KW-1185">Reference proteome</keyword>